<evidence type="ECO:0000313" key="2">
    <source>
        <dbReference type="Proteomes" id="UP001054945"/>
    </source>
</evidence>
<comment type="caution">
    <text evidence="1">The sequence shown here is derived from an EMBL/GenBank/DDBJ whole genome shotgun (WGS) entry which is preliminary data.</text>
</comment>
<gene>
    <name evidence="1" type="ORF">CEXT_378391</name>
</gene>
<dbReference type="AlphaFoldDB" id="A0AAV4WUR7"/>
<accession>A0AAV4WUR7</accession>
<organism evidence="1 2">
    <name type="scientific">Caerostris extrusa</name>
    <name type="common">Bark spider</name>
    <name type="synonym">Caerostris bankana</name>
    <dbReference type="NCBI Taxonomy" id="172846"/>
    <lineage>
        <taxon>Eukaryota</taxon>
        <taxon>Metazoa</taxon>
        <taxon>Ecdysozoa</taxon>
        <taxon>Arthropoda</taxon>
        <taxon>Chelicerata</taxon>
        <taxon>Arachnida</taxon>
        <taxon>Araneae</taxon>
        <taxon>Araneomorphae</taxon>
        <taxon>Entelegynae</taxon>
        <taxon>Araneoidea</taxon>
        <taxon>Araneidae</taxon>
        <taxon>Caerostris</taxon>
    </lineage>
</organism>
<name>A0AAV4WUR7_CAEEX</name>
<protein>
    <submittedName>
        <fullName evidence="1">Uncharacterized protein</fullName>
    </submittedName>
</protein>
<evidence type="ECO:0000313" key="1">
    <source>
        <dbReference type="EMBL" id="GIY86083.1"/>
    </source>
</evidence>
<dbReference type="EMBL" id="BPLR01016737">
    <property type="protein sequence ID" value="GIY86083.1"/>
    <property type="molecule type" value="Genomic_DNA"/>
</dbReference>
<dbReference type="Proteomes" id="UP001054945">
    <property type="component" value="Unassembled WGS sequence"/>
</dbReference>
<sequence length="116" mass="13352">MRTAYKIAVQSSQKAMTTCHQHTTKKIPVPFKKTSRKIYFITTRHLLQGTHLRSSKCLNLSKGFLGVNIQETLAYFFDIPDGPIDVIRNSLRDLTFTVQQYLPSLPRNIHSCSILW</sequence>
<proteinExistence type="predicted"/>
<keyword evidence="2" id="KW-1185">Reference proteome</keyword>
<reference evidence="1 2" key="1">
    <citation type="submission" date="2021-06" db="EMBL/GenBank/DDBJ databases">
        <title>Caerostris extrusa draft genome.</title>
        <authorList>
            <person name="Kono N."/>
            <person name="Arakawa K."/>
        </authorList>
    </citation>
    <scope>NUCLEOTIDE SEQUENCE [LARGE SCALE GENOMIC DNA]</scope>
</reference>